<comment type="caution">
    <text evidence="2">The sequence shown here is derived from an EMBL/GenBank/DDBJ whole genome shotgun (WGS) entry which is preliminary data.</text>
</comment>
<protein>
    <submittedName>
        <fullName evidence="2">RimJ/RimL family protein N-acetyltransferase</fullName>
    </submittedName>
</protein>
<evidence type="ECO:0000259" key="1">
    <source>
        <dbReference type="PROSITE" id="PS51186"/>
    </source>
</evidence>
<dbReference type="EMBL" id="JAUSTY010000014">
    <property type="protein sequence ID" value="MDQ0167259.1"/>
    <property type="molecule type" value="Genomic_DNA"/>
</dbReference>
<dbReference type="SUPFAM" id="SSF55729">
    <property type="entry name" value="Acyl-CoA N-acyltransferases (Nat)"/>
    <property type="match status" value="1"/>
</dbReference>
<dbReference type="RefSeq" id="WP_307396070.1">
    <property type="nucleotide sequence ID" value="NZ_BAAADK010000014.1"/>
</dbReference>
<organism evidence="2 3">
    <name type="scientific">Caldalkalibacillus horti</name>
    <dbReference type="NCBI Taxonomy" id="77523"/>
    <lineage>
        <taxon>Bacteria</taxon>
        <taxon>Bacillati</taxon>
        <taxon>Bacillota</taxon>
        <taxon>Bacilli</taxon>
        <taxon>Bacillales</taxon>
        <taxon>Bacillaceae</taxon>
        <taxon>Caldalkalibacillus</taxon>
    </lineage>
</organism>
<proteinExistence type="predicted"/>
<name>A0ABT9W1Y3_9BACI</name>
<evidence type="ECO:0000313" key="3">
    <source>
        <dbReference type="Proteomes" id="UP001235840"/>
    </source>
</evidence>
<dbReference type="InterPro" id="IPR016181">
    <property type="entry name" value="Acyl_CoA_acyltransferase"/>
</dbReference>
<keyword evidence="3" id="KW-1185">Reference proteome</keyword>
<feature type="domain" description="N-acetyltransferase" evidence="1">
    <location>
        <begin position="1"/>
        <end position="156"/>
    </location>
</feature>
<dbReference type="Pfam" id="PF00583">
    <property type="entry name" value="Acetyltransf_1"/>
    <property type="match status" value="1"/>
</dbReference>
<dbReference type="Proteomes" id="UP001235840">
    <property type="component" value="Unassembled WGS sequence"/>
</dbReference>
<evidence type="ECO:0000313" key="2">
    <source>
        <dbReference type="EMBL" id="MDQ0167259.1"/>
    </source>
</evidence>
<sequence length="157" mass="18111">MKLYEYENQLKSEVENYTLSEEQLKYTTTPRECIKLSEEDLDRHSILAIEDNQLVTFFVLHENEGVKPYSENAKAILLRAFSTNYNHQGKGYATKSLLLLPEFVRTTFTQSNEIILAVNVENIAAQSLYKKCGFIDNGVRQEGKKGQLIIMSFYLQD</sequence>
<gene>
    <name evidence="2" type="ORF">J2S11_003184</name>
</gene>
<dbReference type="InterPro" id="IPR000182">
    <property type="entry name" value="GNAT_dom"/>
</dbReference>
<dbReference type="Gene3D" id="3.40.630.30">
    <property type="match status" value="1"/>
</dbReference>
<dbReference type="PROSITE" id="PS51186">
    <property type="entry name" value="GNAT"/>
    <property type="match status" value="1"/>
</dbReference>
<reference evidence="2 3" key="1">
    <citation type="submission" date="2023-07" db="EMBL/GenBank/DDBJ databases">
        <title>Genomic Encyclopedia of Type Strains, Phase IV (KMG-IV): sequencing the most valuable type-strain genomes for metagenomic binning, comparative biology and taxonomic classification.</title>
        <authorList>
            <person name="Goeker M."/>
        </authorList>
    </citation>
    <scope>NUCLEOTIDE SEQUENCE [LARGE SCALE GENOMIC DNA]</scope>
    <source>
        <strain evidence="2 3">DSM 12751</strain>
    </source>
</reference>
<accession>A0ABT9W1Y3</accession>